<dbReference type="InterPro" id="IPR016054">
    <property type="entry name" value="LY6_UPA_recep-like"/>
</dbReference>
<protein>
    <recommendedName>
        <fullName evidence="8">UPAR/Ly6 domain-containing protein</fullName>
    </recommendedName>
</protein>
<keyword evidence="4 6" id="KW-0472">Membrane</keyword>
<comment type="subcellular location">
    <subcellularLocation>
        <location evidence="1">Cell membrane</location>
    </subcellularLocation>
</comment>
<feature type="signal peptide" evidence="7">
    <location>
        <begin position="1"/>
        <end position="19"/>
    </location>
</feature>
<feature type="transmembrane region" description="Helical" evidence="6">
    <location>
        <begin position="120"/>
        <end position="139"/>
    </location>
</feature>
<evidence type="ECO:0000313" key="9">
    <source>
        <dbReference type="EMBL" id="CAK8685206.1"/>
    </source>
</evidence>
<comment type="caution">
    <text evidence="9">The sequence shown here is derived from an EMBL/GenBank/DDBJ whole genome shotgun (WGS) entry which is preliminary data.</text>
</comment>
<dbReference type="Proteomes" id="UP001642483">
    <property type="component" value="Unassembled WGS sequence"/>
</dbReference>
<evidence type="ECO:0000256" key="5">
    <source>
        <dbReference type="ARBA" id="ARBA00023180"/>
    </source>
</evidence>
<dbReference type="InterPro" id="IPR045860">
    <property type="entry name" value="Snake_toxin-like_sf"/>
</dbReference>
<dbReference type="InterPro" id="IPR035076">
    <property type="entry name" value="Toxin/TOLIP"/>
</dbReference>
<keyword evidence="5" id="KW-0325">Glycoprotein</keyword>
<evidence type="ECO:0000256" key="1">
    <source>
        <dbReference type="ARBA" id="ARBA00004236"/>
    </source>
</evidence>
<dbReference type="SMART" id="SM00134">
    <property type="entry name" value="LU"/>
    <property type="match status" value="1"/>
</dbReference>
<dbReference type="InterPro" id="IPR018363">
    <property type="entry name" value="CD59_antigen_CS"/>
</dbReference>
<keyword evidence="2" id="KW-1003">Cell membrane</keyword>
<evidence type="ECO:0000259" key="8">
    <source>
        <dbReference type="SMART" id="SM00134"/>
    </source>
</evidence>
<evidence type="ECO:0000313" key="10">
    <source>
        <dbReference type="Proteomes" id="UP001642483"/>
    </source>
</evidence>
<dbReference type="Pfam" id="PF00087">
    <property type="entry name" value="Toxin_TOLIP"/>
    <property type="match status" value="1"/>
</dbReference>
<sequence length="173" mass="19320">MRKYVILAVFLCLVSGNEATLQCFTCSDESSDEQCNSERLTCPSEVTKCITIVKNGNLLDKRCATTQDCIRGDVSTPSVSLSCCNSTLCNEVTSIWPRPVVNLLQESVGMEPTTFLTTVLTYQILFTLVYFCVVFYIVYSTPKGEKWNLKVSPETPFAVSDNVNRKKKESPQN</sequence>
<keyword evidence="3 7" id="KW-0732">Signal</keyword>
<name>A0ABP0G034_CLALP</name>
<evidence type="ECO:0000256" key="6">
    <source>
        <dbReference type="SAM" id="Phobius"/>
    </source>
</evidence>
<dbReference type="EMBL" id="CAWYQH010000099">
    <property type="protein sequence ID" value="CAK8685206.1"/>
    <property type="molecule type" value="Genomic_DNA"/>
</dbReference>
<organism evidence="9 10">
    <name type="scientific">Clavelina lepadiformis</name>
    <name type="common">Light-bulb sea squirt</name>
    <name type="synonym">Ascidia lepadiformis</name>
    <dbReference type="NCBI Taxonomy" id="159417"/>
    <lineage>
        <taxon>Eukaryota</taxon>
        <taxon>Metazoa</taxon>
        <taxon>Chordata</taxon>
        <taxon>Tunicata</taxon>
        <taxon>Ascidiacea</taxon>
        <taxon>Aplousobranchia</taxon>
        <taxon>Clavelinidae</taxon>
        <taxon>Clavelina</taxon>
    </lineage>
</organism>
<proteinExistence type="predicted"/>
<keyword evidence="10" id="KW-1185">Reference proteome</keyword>
<dbReference type="Gene3D" id="2.10.60.10">
    <property type="entry name" value="CD59"/>
    <property type="match status" value="1"/>
</dbReference>
<dbReference type="PROSITE" id="PS00983">
    <property type="entry name" value="LY6_UPAR"/>
    <property type="match status" value="1"/>
</dbReference>
<keyword evidence="6" id="KW-0812">Transmembrane</keyword>
<evidence type="ECO:0000256" key="4">
    <source>
        <dbReference type="ARBA" id="ARBA00023136"/>
    </source>
</evidence>
<evidence type="ECO:0000256" key="2">
    <source>
        <dbReference type="ARBA" id="ARBA00022475"/>
    </source>
</evidence>
<keyword evidence="6" id="KW-1133">Transmembrane helix</keyword>
<feature type="domain" description="UPAR/Ly6" evidence="8">
    <location>
        <begin position="21"/>
        <end position="99"/>
    </location>
</feature>
<evidence type="ECO:0000256" key="3">
    <source>
        <dbReference type="ARBA" id="ARBA00022729"/>
    </source>
</evidence>
<reference evidence="9 10" key="1">
    <citation type="submission" date="2024-02" db="EMBL/GenBank/DDBJ databases">
        <authorList>
            <person name="Daric V."/>
            <person name="Darras S."/>
        </authorList>
    </citation>
    <scope>NUCLEOTIDE SEQUENCE [LARGE SCALE GENOMIC DNA]</scope>
</reference>
<gene>
    <name evidence="9" type="ORF">CVLEPA_LOCUS16349</name>
</gene>
<evidence type="ECO:0000256" key="7">
    <source>
        <dbReference type="SAM" id="SignalP"/>
    </source>
</evidence>
<dbReference type="SUPFAM" id="SSF57302">
    <property type="entry name" value="Snake toxin-like"/>
    <property type="match status" value="1"/>
</dbReference>
<accession>A0ABP0G034</accession>
<feature type="chain" id="PRO_5046852514" description="UPAR/Ly6 domain-containing protein" evidence="7">
    <location>
        <begin position="20"/>
        <end position="173"/>
    </location>
</feature>